<feature type="chain" id="PRO_5046232324" evidence="1">
    <location>
        <begin position="16"/>
        <end position="182"/>
    </location>
</feature>
<name>A0ABT3JFE6_9SPHN</name>
<dbReference type="EMBL" id="JAPDOB010000002">
    <property type="protein sequence ID" value="MCW3797805.1"/>
    <property type="molecule type" value="Genomic_DNA"/>
</dbReference>
<comment type="caution">
    <text evidence="2">The sequence shown here is derived from an EMBL/GenBank/DDBJ whole genome shotgun (WGS) entry which is preliminary data.</text>
</comment>
<keyword evidence="3" id="KW-1185">Reference proteome</keyword>
<sequence length="182" mass="19609">MLAALLLTVAAPVSAATGPLTVAAARMAQVGRWQGKLEYRDYQADRWFGLPVTVEVRDGGDGVALLRVADFDDGPKVGAVRITTASMLLADGARESSVSLRKGRDVELSTARLSLREGATGPANWTLVSEETGRDDDRPARIRVTTARAGDQMVALKEVDFTDDAAEAWLVRNRTTLRRLGD</sequence>
<proteinExistence type="predicted"/>
<evidence type="ECO:0000313" key="2">
    <source>
        <dbReference type="EMBL" id="MCW3797805.1"/>
    </source>
</evidence>
<keyword evidence="1" id="KW-0732">Signal</keyword>
<evidence type="ECO:0000256" key="1">
    <source>
        <dbReference type="SAM" id="SignalP"/>
    </source>
</evidence>
<evidence type="ECO:0000313" key="3">
    <source>
        <dbReference type="Proteomes" id="UP001526246"/>
    </source>
</evidence>
<dbReference type="Proteomes" id="UP001526246">
    <property type="component" value="Unassembled WGS sequence"/>
</dbReference>
<gene>
    <name evidence="2" type="ORF">OMW55_08315</name>
</gene>
<organism evidence="2 3">
    <name type="scientific">Sphingomonas arvum</name>
    <dbReference type="NCBI Taxonomy" id="2992113"/>
    <lineage>
        <taxon>Bacteria</taxon>
        <taxon>Pseudomonadati</taxon>
        <taxon>Pseudomonadota</taxon>
        <taxon>Alphaproteobacteria</taxon>
        <taxon>Sphingomonadales</taxon>
        <taxon>Sphingomonadaceae</taxon>
        <taxon>Sphingomonas</taxon>
    </lineage>
</organism>
<protein>
    <submittedName>
        <fullName evidence="2">Uncharacterized protein</fullName>
    </submittedName>
</protein>
<feature type="signal peptide" evidence="1">
    <location>
        <begin position="1"/>
        <end position="15"/>
    </location>
</feature>
<reference evidence="2 3" key="1">
    <citation type="submission" date="2022-10" db="EMBL/GenBank/DDBJ databases">
        <title>Sphingomonas sp.</title>
        <authorList>
            <person name="Jin C."/>
        </authorList>
    </citation>
    <scope>NUCLEOTIDE SEQUENCE [LARGE SCALE GENOMIC DNA]</scope>
    <source>
        <strain evidence="2 3">BN140010</strain>
    </source>
</reference>
<accession>A0ABT3JFE6</accession>
<dbReference type="RefSeq" id="WP_264882343.1">
    <property type="nucleotide sequence ID" value="NZ_JAPDOB010000002.1"/>
</dbReference>